<sequence length="95" mass="10983">MLKYYLDFSISGPCKFDITTRSPKSNFRLQSDTISNSHYSNTSLTSILKFIFEFAFDIGRDSKLENAEYGAEVLYHPKEELLQNTLETFVDTCHI</sequence>
<proteinExistence type="predicted"/>
<feature type="non-terminal residue" evidence="1">
    <location>
        <position position="95"/>
    </location>
</feature>
<dbReference type="EMBL" id="CAJVQB010001257">
    <property type="protein sequence ID" value="CAG8527935.1"/>
    <property type="molecule type" value="Genomic_DNA"/>
</dbReference>
<keyword evidence="2" id="KW-1185">Reference proteome</keyword>
<comment type="caution">
    <text evidence="1">The sequence shown here is derived from an EMBL/GenBank/DDBJ whole genome shotgun (WGS) entry which is preliminary data.</text>
</comment>
<name>A0ABM8W568_GIGMA</name>
<evidence type="ECO:0000313" key="2">
    <source>
        <dbReference type="Proteomes" id="UP000789901"/>
    </source>
</evidence>
<evidence type="ECO:0000313" key="1">
    <source>
        <dbReference type="EMBL" id="CAG8527935.1"/>
    </source>
</evidence>
<organism evidence="1 2">
    <name type="scientific">Gigaspora margarita</name>
    <dbReference type="NCBI Taxonomy" id="4874"/>
    <lineage>
        <taxon>Eukaryota</taxon>
        <taxon>Fungi</taxon>
        <taxon>Fungi incertae sedis</taxon>
        <taxon>Mucoromycota</taxon>
        <taxon>Glomeromycotina</taxon>
        <taxon>Glomeromycetes</taxon>
        <taxon>Diversisporales</taxon>
        <taxon>Gigasporaceae</taxon>
        <taxon>Gigaspora</taxon>
    </lineage>
</organism>
<reference evidence="1 2" key="1">
    <citation type="submission" date="2021-06" db="EMBL/GenBank/DDBJ databases">
        <authorList>
            <person name="Kallberg Y."/>
            <person name="Tangrot J."/>
            <person name="Rosling A."/>
        </authorList>
    </citation>
    <scope>NUCLEOTIDE SEQUENCE [LARGE SCALE GENOMIC DNA]</scope>
    <source>
        <strain evidence="1 2">120-4 pot B 10/14</strain>
    </source>
</reference>
<protein>
    <submittedName>
        <fullName evidence="1">12311_t:CDS:1</fullName>
    </submittedName>
</protein>
<gene>
    <name evidence="1" type="ORF">GMARGA_LOCUS3480</name>
</gene>
<accession>A0ABM8W568</accession>
<dbReference type="Proteomes" id="UP000789901">
    <property type="component" value="Unassembled WGS sequence"/>
</dbReference>